<organism evidence="2 3">
    <name type="scientific">Microvirga puerhi</name>
    <dbReference type="NCBI Taxonomy" id="2876078"/>
    <lineage>
        <taxon>Bacteria</taxon>
        <taxon>Pseudomonadati</taxon>
        <taxon>Pseudomonadota</taxon>
        <taxon>Alphaproteobacteria</taxon>
        <taxon>Hyphomicrobiales</taxon>
        <taxon>Methylobacteriaceae</taxon>
        <taxon>Microvirga</taxon>
    </lineage>
</organism>
<dbReference type="SUPFAM" id="SSF53335">
    <property type="entry name" value="S-adenosyl-L-methionine-dependent methyltransferases"/>
    <property type="match status" value="1"/>
</dbReference>
<dbReference type="Pfam" id="PF23525">
    <property type="entry name" value="Methyltransf_36"/>
    <property type="match status" value="1"/>
</dbReference>
<feature type="domain" description="AprA-like MT2-like" evidence="1">
    <location>
        <begin position="240"/>
        <end position="487"/>
    </location>
</feature>
<dbReference type="Proteomes" id="UP000704176">
    <property type="component" value="Unassembled WGS sequence"/>
</dbReference>
<dbReference type="InterPro" id="IPR056393">
    <property type="entry name" value="AprA-like_MT2"/>
</dbReference>
<keyword evidence="3" id="KW-1185">Reference proteome</keyword>
<gene>
    <name evidence="2" type="ORF">K9B37_00680</name>
</gene>
<evidence type="ECO:0000313" key="2">
    <source>
        <dbReference type="EMBL" id="MBZ6074816.1"/>
    </source>
</evidence>
<dbReference type="RefSeq" id="WP_224310873.1">
    <property type="nucleotide sequence ID" value="NZ_JAIRBM010000001.1"/>
</dbReference>
<dbReference type="InterPro" id="IPR029063">
    <property type="entry name" value="SAM-dependent_MTases_sf"/>
</dbReference>
<evidence type="ECO:0000313" key="3">
    <source>
        <dbReference type="Proteomes" id="UP000704176"/>
    </source>
</evidence>
<proteinExistence type="predicted"/>
<accession>A0ABS7VH54</accession>
<dbReference type="EMBL" id="JAIRBM010000001">
    <property type="protein sequence ID" value="MBZ6074816.1"/>
    <property type="molecule type" value="Genomic_DNA"/>
</dbReference>
<comment type="caution">
    <text evidence="2">The sequence shown here is derived from an EMBL/GenBank/DDBJ whole genome shotgun (WGS) entry which is preliminary data.</text>
</comment>
<sequence length="508" mass="55026">MTTALLSAWTSLCHHCDGIAIGTTIETLERAGALDRLRREPMSAPFLAEACGLMSGYVALASKLLRSQGLADIDRGMLRLTEVGLDVLADPSIFRGAQVRIGQAADLLRALVLGNSPGGSQDIDLTSFDRSMAERWRQQALGPLAAAAWFGLDRRGVLRRLGDHSYRAEDSAEREAFRILNRIGWTEEQEDGSVRLTEVGSAAADLVVQYAYPLCYLPTFASVPDLLKTGSRLPRVGGDETHVDRSLDIAFSGAVFAKSCREPFLKLALPLLDADIADQPVAIVDTGSGDGTVLASLFEAIRDRTRRGRMLDRHPIILIGVEVNEVARRSTEERLARLGVASKAILGDIGDPRSIAEALGSIGIDPMQVLHVNKSVIHNRSFRQPKQRYAVPETSAVFVGPDGECIPANALFADLVSFFADWTPFLGPHGMISIEAHTVAPELPAARIGRNLITLLDAAHGYSGQYLVEIDVHRKAQDYAGLTRRAQNDVGSAMVGAPIMSVDHLVRR</sequence>
<reference evidence="2 3" key="1">
    <citation type="submission" date="2021-09" db="EMBL/GenBank/DDBJ databases">
        <title>The complete genome sequence of a new microorganism.</title>
        <authorList>
            <person name="Zi Z."/>
        </authorList>
    </citation>
    <scope>NUCLEOTIDE SEQUENCE [LARGE SCALE GENOMIC DNA]</scope>
    <source>
        <strain evidence="2 3">WGZ8</strain>
    </source>
</reference>
<evidence type="ECO:0000259" key="1">
    <source>
        <dbReference type="Pfam" id="PF23525"/>
    </source>
</evidence>
<name>A0ABS7VH54_9HYPH</name>
<protein>
    <recommendedName>
        <fullName evidence="1">AprA-like MT2-like domain-containing protein</fullName>
    </recommendedName>
</protein>